<proteinExistence type="predicted"/>
<dbReference type="PANTHER" id="PTHR45138">
    <property type="entry name" value="REGULATORY COMPONENTS OF SENSORY TRANSDUCTION SYSTEM"/>
    <property type="match status" value="1"/>
</dbReference>
<evidence type="ECO:0000313" key="5">
    <source>
        <dbReference type="EMBL" id="UXY15969.1"/>
    </source>
</evidence>
<dbReference type="InterPro" id="IPR000160">
    <property type="entry name" value="GGDEF_dom"/>
</dbReference>
<evidence type="ECO:0000313" key="6">
    <source>
        <dbReference type="Proteomes" id="UP001061302"/>
    </source>
</evidence>
<dbReference type="Gene3D" id="3.30.70.270">
    <property type="match status" value="1"/>
</dbReference>
<protein>
    <recommendedName>
        <fullName evidence="1">diguanylate cyclase</fullName>
        <ecNumber evidence="1">2.7.7.65</ecNumber>
    </recommendedName>
</protein>
<dbReference type="NCBIfam" id="TIGR00254">
    <property type="entry name" value="GGDEF"/>
    <property type="match status" value="1"/>
</dbReference>
<feature type="transmembrane region" description="Helical" evidence="3">
    <location>
        <begin position="6"/>
        <end position="26"/>
    </location>
</feature>
<reference evidence="5" key="1">
    <citation type="submission" date="2022-10" db="EMBL/GenBank/DDBJ databases">
        <title>Chitiniphilus purpureus sp. nov., a novel chitin-degrading bacterium isolated from crawfish pond sediment.</title>
        <authorList>
            <person name="Li K."/>
        </authorList>
    </citation>
    <scope>NUCLEOTIDE SEQUENCE</scope>
    <source>
        <strain evidence="5">CD1</strain>
    </source>
</reference>
<accession>A0ABY6DNL6</accession>
<dbReference type="RefSeq" id="WP_263125406.1">
    <property type="nucleotide sequence ID" value="NZ_CP106753.1"/>
</dbReference>
<dbReference type="InterPro" id="IPR043128">
    <property type="entry name" value="Rev_trsase/Diguanyl_cyclase"/>
</dbReference>
<dbReference type="InterPro" id="IPR050469">
    <property type="entry name" value="Diguanylate_Cyclase"/>
</dbReference>
<dbReference type="CDD" id="cd01949">
    <property type="entry name" value="GGDEF"/>
    <property type="match status" value="1"/>
</dbReference>
<evidence type="ECO:0000256" key="1">
    <source>
        <dbReference type="ARBA" id="ARBA00012528"/>
    </source>
</evidence>
<dbReference type="Pfam" id="PF00990">
    <property type="entry name" value="GGDEF"/>
    <property type="match status" value="1"/>
</dbReference>
<dbReference type="SMART" id="SM00267">
    <property type="entry name" value="GGDEF"/>
    <property type="match status" value="1"/>
</dbReference>
<name>A0ABY6DNL6_9NEIS</name>
<evidence type="ECO:0000256" key="3">
    <source>
        <dbReference type="SAM" id="Phobius"/>
    </source>
</evidence>
<comment type="catalytic activity">
    <reaction evidence="2">
        <text>2 GTP = 3',3'-c-di-GMP + 2 diphosphate</text>
        <dbReference type="Rhea" id="RHEA:24898"/>
        <dbReference type="ChEBI" id="CHEBI:33019"/>
        <dbReference type="ChEBI" id="CHEBI:37565"/>
        <dbReference type="ChEBI" id="CHEBI:58805"/>
        <dbReference type="EC" id="2.7.7.65"/>
    </reaction>
</comment>
<dbReference type="EMBL" id="CP106753">
    <property type="protein sequence ID" value="UXY15969.1"/>
    <property type="molecule type" value="Genomic_DNA"/>
</dbReference>
<evidence type="ECO:0000256" key="2">
    <source>
        <dbReference type="ARBA" id="ARBA00034247"/>
    </source>
</evidence>
<keyword evidence="3" id="KW-0472">Membrane</keyword>
<dbReference type="InterPro" id="IPR029787">
    <property type="entry name" value="Nucleotide_cyclase"/>
</dbReference>
<dbReference type="SUPFAM" id="SSF55073">
    <property type="entry name" value="Nucleotide cyclase"/>
    <property type="match status" value="1"/>
</dbReference>
<gene>
    <name evidence="5" type="ORF">N8I74_02825</name>
</gene>
<organism evidence="5 6">
    <name type="scientific">Chitiniphilus purpureus</name>
    <dbReference type="NCBI Taxonomy" id="2981137"/>
    <lineage>
        <taxon>Bacteria</taxon>
        <taxon>Pseudomonadati</taxon>
        <taxon>Pseudomonadota</taxon>
        <taxon>Betaproteobacteria</taxon>
        <taxon>Neisseriales</taxon>
        <taxon>Chitinibacteraceae</taxon>
        <taxon>Chitiniphilus</taxon>
    </lineage>
</organism>
<feature type="domain" description="GGDEF" evidence="4">
    <location>
        <begin position="74"/>
        <end position="208"/>
    </location>
</feature>
<dbReference type="PANTHER" id="PTHR45138:SF9">
    <property type="entry name" value="DIGUANYLATE CYCLASE DGCM-RELATED"/>
    <property type="match status" value="1"/>
</dbReference>
<evidence type="ECO:0000259" key="4">
    <source>
        <dbReference type="PROSITE" id="PS50887"/>
    </source>
</evidence>
<dbReference type="PROSITE" id="PS50887">
    <property type="entry name" value="GGDEF"/>
    <property type="match status" value="1"/>
</dbReference>
<dbReference type="Proteomes" id="UP001061302">
    <property type="component" value="Chromosome"/>
</dbReference>
<keyword evidence="3" id="KW-1133">Transmembrane helix</keyword>
<keyword evidence="3" id="KW-0812">Transmembrane</keyword>
<sequence>MPDVSTLPVWIAALGWLVAAVALAGWRRGTAAARQWRERFEAQQGRDPLTGLANRAAFLERAEHEVNRSQRAGHALSVLLVDIDGMRQLNSRYGHRGGDLALLHVIDACRRAVRDFDVIGRFSGQEVALLLPDTVREGALRVVERIHEQVAASPVALSDGRSFTVQVTAGVAELISEVEDAEDLLLLADGSLRRNRQRRAAQAQPPAG</sequence>
<dbReference type="EC" id="2.7.7.65" evidence="1"/>
<keyword evidence="6" id="KW-1185">Reference proteome</keyword>